<evidence type="ECO:0000256" key="1">
    <source>
        <dbReference type="ARBA" id="ARBA00004127"/>
    </source>
</evidence>
<feature type="transmembrane region" description="Helical" evidence="7">
    <location>
        <begin position="329"/>
        <end position="350"/>
    </location>
</feature>
<feature type="domain" description="Sodium/calcium exchanger membrane region" evidence="8">
    <location>
        <begin position="333"/>
        <end position="483"/>
    </location>
</feature>
<feature type="transmembrane region" description="Helical" evidence="7">
    <location>
        <begin position="413"/>
        <end position="434"/>
    </location>
</feature>
<dbReference type="PANTHER" id="PTHR31503">
    <property type="entry name" value="VACUOLAR CALCIUM ION TRANSPORTER"/>
    <property type="match status" value="1"/>
</dbReference>
<keyword evidence="6 7" id="KW-0472">Membrane</keyword>
<dbReference type="GO" id="GO:0006874">
    <property type="term" value="P:intracellular calcium ion homeostasis"/>
    <property type="evidence" value="ECO:0007669"/>
    <property type="project" value="TreeGrafter"/>
</dbReference>
<feature type="transmembrane region" description="Helical" evidence="7">
    <location>
        <begin position="272"/>
        <end position="291"/>
    </location>
</feature>
<evidence type="ECO:0000256" key="3">
    <source>
        <dbReference type="ARBA" id="ARBA00022692"/>
    </source>
</evidence>
<feature type="transmembrane region" description="Helical" evidence="7">
    <location>
        <begin position="370"/>
        <end position="393"/>
    </location>
</feature>
<protein>
    <recommendedName>
        <fullName evidence="8">Sodium/calcium exchanger membrane region domain-containing protein</fullName>
    </recommendedName>
</protein>
<evidence type="ECO:0000313" key="9">
    <source>
        <dbReference type="EMBL" id="KIP03694.1"/>
    </source>
</evidence>
<dbReference type="GO" id="GO:0015369">
    <property type="term" value="F:calcium:proton antiporter activity"/>
    <property type="evidence" value="ECO:0007669"/>
    <property type="project" value="TreeGrafter"/>
</dbReference>
<name>A0A0C3NG27_PHLG1</name>
<evidence type="ECO:0000256" key="4">
    <source>
        <dbReference type="ARBA" id="ARBA00022989"/>
    </source>
</evidence>
<feature type="transmembrane region" description="Helical" evidence="7">
    <location>
        <begin position="219"/>
        <end position="241"/>
    </location>
</feature>
<keyword evidence="2" id="KW-0813">Transport</keyword>
<dbReference type="PANTHER" id="PTHR31503:SF20">
    <property type="entry name" value="CA(2+)_H(+) EXCHANGER, PUTATIVE (EUROFUNG)-RELATED"/>
    <property type="match status" value="1"/>
</dbReference>
<accession>A0A0C3NG27</accession>
<keyword evidence="4 7" id="KW-1133">Transmembrane helix</keyword>
<evidence type="ECO:0000256" key="6">
    <source>
        <dbReference type="ARBA" id="ARBA00023136"/>
    </source>
</evidence>
<evidence type="ECO:0000256" key="5">
    <source>
        <dbReference type="ARBA" id="ARBA00023065"/>
    </source>
</evidence>
<dbReference type="Proteomes" id="UP000053257">
    <property type="component" value="Unassembled WGS sequence"/>
</dbReference>
<organism evidence="9 10">
    <name type="scientific">Phlebiopsis gigantea (strain 11061_1 CR5-6)</name>
    <name type="common">White-rot fungus</name>
    <name type="synonym">Peniophora gigantea</name>
    <dbReference type="NCBI Taxonomy" id="745531"/>
    <lineage>
        <taxon>Eukaryota</taxon>
        <taxon>Fungi</taxon>
        <taxon>Dikarya</taxon>
        <taxon>Basidiomycota</taxon>
        <taxon>Agaricomycotina</taxon>
        <taxon>Agaricomycetes</taxon>
        <taxon>Polyporales</taxon>
        <taxon>Phanerochaetaceae</taxon>
        <taxon>Phlebiopsis</taxon>
    </lineage>
</organism>
<dbReference type="HOGENOM" id="CLU_008721_4_3_1"/>
<keyword evidence="10" id="KW-1185">Reference proteome</keyword>
<dbReference type="GO" id="GO:0012505">
    <property type="term" value="C:endomembrane system"/>
    <property type="evidence" value="ECO:0007669"/>
    <property type="project" value="UniProtKB-SubCell"/>
</dbReference>
<sequence length="525" mass="57000">MSTGGSNAALMNAGASTFDYGDEPGAAGYNMLPPLRTDTHSSLAAKDQLHKTTTALPDRAGRRPQEFRARSAWNAADAPGWAASAKNALLSSRLNLLLLFIPCAWVAHFENVAGHWSYRLTFAFCFLSITALNKTIDWCGKQTAPYLGRGLGDLLVITSPNIVDGILSIVLLCKCELRLLQSLIIGVIVLHLILIPGTAFLAGGALVWEQQLHEHNTQLNRSLLAIGVLAIFLPTTFFAALDRGARSAGPTGVLQPSGNVVTDDMRTGILKMSRGLAIILIVVYVCCRFYLHRPPPQESYIAESSEGQNDHEEKPGYGLRVSSSEMGPGACAVVLAVALGLTATTTVFLVESIDRVMADGHIPEEWFGLVLLPLASFSADGTVLLLFFAKAMFHHIAKREPLAASDFAQARSIDVSIQFVLFWMPFIVLLGWWTDKPMHLLFDFYELAVVAGSCMLLNYVTADMKTNWIEGFILIGFYTMIAVSTWYYVGQSELALMLSCPESIGRGGLVDEGDTALILLGVRLG</sequence>
<dbReference type="AlphaFoldDB" id="A0A0C3NG27"/>
<evidence type="ECO:0000313" key="10">
    <source>
        <dbReference type="Proteomes" id="UP000053257"/>
    </source>
</evidence>
<keyword evidence="3 7" id="KW-0812">Transmembrane</keyword>
<evidence type="ECO:0000259" key="8">
    <source>
        <dbReference type="Pfam" id="PF01699"/>
    </source>
</evidence>
<dbReference type="InterPro" id="IPR004837">
    <property type="entry name" value="NaCa_Exmemb"/>
</dbReference>
<dbReference type="STRING" id="745531.A0A0C3NG27"/>
<feature type="transmembrane region" description="Helical" evidence="7">
    <location>
        <begin position="184"/>
        <end position="207"/>
    </location>
</feature>
<reference evidence="9 10" key="1">
    <citation type="journal article" date="2014" name="PLoS Genet.">
        <title>Analysis of the Phlebiopsis gigantea genome, transcriptome and secretome provides insight into its pioneer colonization strategies of wood.</title>
        <authorList>
            <person name="Hori C."/>
            <person name="Ishida T."/>
            <person name="Igarashi K."/>
            <person name="Samejima M."/>
            <person name="Suzuki H."/>
            <person name="Master E."/>
            <person name="Ferreira P."/>
            <person name="Ruiz-Duenas F.J."/>
            <person name="Held B."/>
            <person name="Canessa P."/>
            <person name="Larrondo L.F."/>
            <person name="Schmoll M."/>
            <person name="Druzhinina I.S."/>
            <person name="Kubicek C.P."/>
            <person name="Gaskell J.A."/>
            <person name="Kersten P."/>
            <person name="St John F."/>
            <person name="Glasner J."/>
            <person name="Sabat G."/>
            <person name="Splinter BonDurant S."/>
            <person name="Syed K."/>
            <person name="Yadav J."/>
            <person name="Mgbeahuruike A.C."/>
            <person name="Kovalchuk A."/>
            <person name="Asiegbu F.O."/>
            <person name="Lackner G."/>
            <person name="Hoffmeister D."/>
            <person name="Rencoret J."/>
            <person name="Gutierrez A."/>
            <person name="Sun H."/>
            <person name="Lindquist E."/>
            <person name="Barry K."/>
            <person name="Riley R."/>
            <person name="Grigoriev I.V."/>
            <person name="Henrissat B."/>
            <person name="Kues U."/>
            <person name="Berka R.M."/>
            <person name="Martinez A.T."/>
            <person name="Covert S.F."/>
            <person name="Blanchette R.A."/>
            <person name="Cullen D."/>
        </authorList>
    </citation>
    <scope>NUCLEOTIDE SEQUENCE [LARGE SCALE GENOMIC DNA]</scope>
    <source>
        <strain evidence="9 10">11061_1 CR5-6</strain>
    </source>
</reference>
<dbReference type="OrthoDB" id="1699231at2759"/>
<proteinExistence type="predicted"/>
<dbReference type="Pfam" id="PF01699">
    <property type="entry name" value="Na_Ca_ex"/>
    <property type="match status" value="1"/>
</dbReference>
<dbReference type="EMBL" id="KN840604">
    <property type="protein sequence ID" value="KIP03694.1"/>
    <property type="molecule type" value="Genomic_DNA"/>
</dbReference>
<evidence type="ECO:0000256" key="2">
    <source>
        <dbReference type="ARBA" id="ARBA00022448"/>
    </source>
</evidence>
<gene>
    <name evidence="9" type="ORF">PHLGIDRAFT_228464</name>
</gene>
<dbReference type="InterPro" id="IPR004713">
    <property type="entry name" value="CaH_exchang"/>
</dbReference>
<evidence type="ECO:0000256" key="7">
    <source>
        <dbReference type="SAM" id="Phobius"/>
    </source>
</evidence>
<keyword evidence="5" id="KW-0406">Ion transport</keyword>
<feature type="transmembrane region" description="Helical" evidence="7">
    <location>
        <begin position="472"/>
        <end position="489"/>
    </location>
</feature>
<comment type="subcellular location">
    <subcellularLocation>
        <location evidence="1">Endomembrane system</location>
        <topology evidence="1">Multi-pass membrane protein</topology>
    </subcellularLocation>
</comment>
<feature type="transmembrane region" description="Helical" evidence="7">
    <location>
        <begin position="440"/>
        <end position="460"/>
    </location>
</feature>
<dbReference type="GO" id="GO:0000329">
    <property type="term" value="C:fungal-type vacuole membrane"/>
    <property type="evidence" value="ECO:0007669"/>
    <property type="project" value="TreeGrafter"/>
</dbReference>